<sequence length="49" mass="5966">MKKLIVFTNKMIYIYIFSIYHCVLFIIPFNCKQTVSVGYQYLQSNYIIY</sequence>
<gene>
    <name evidence="2" type="ORF">SCUD_LOCUS681</name>
</gene>
<dbReference type="AlphaFoldDB" id="A0A183JDB8"/>
<reference evidence="2 3" key="2">
    <citation type="submission" date="2018-11" db="EMBL/GenBank/DDBJ databases">
        <authorList>
            <consortium name="Pathogen Informatics"/>
        </authorList>
    </citation>
    <scope>NUCLEOTIDE SEQUENCE [LARGE SCALE GENOMIC DNA]</scope>
    <source>
        <strain evidence="2">Dakar</strain>
        <strain evidence="3">Dakar, Senegal</strain>
    </source>
</reference>
<keyword evidence="3" id="KW-1185">Reference proteome</keyword>
<organism evidence="4">
    <name type="scientific">Schistosoma curassoni</name>
    <dbReference type="NCBI Taxonomy" id="6186"/>
    <lineage>
        <taxon>Eukaryota</taxon>
        <taxon>Metazoa</taxon>
        <taxon>Spiralia</taxon>
        <taxon>Lophotrochozoa</taxon>
        <taxon>Platyhelminthes</taxon>
        <taxon>Trematoda</taxon>
        <taxon>Digenea</taxon>
        <taxon>Strigeidida</taxon>
        <taxon>Schistosomatoidea</taxon>
        <taxon>Schistosomatidae</taxon>
        <taxon>Schistosoma</taxon>
    </lineage>
</organism>
<protein>
    <submittedName>
        <fullName evidence="2 4">Uncharacterized protein</fullName>
    </submittedName>
</protein>
<dbReference type="Proteomes" id="UP000279833">
    <property type="component" value="Unassembled WGS sequence"/>
</dbReference>
<reference evidence="4" key="1">
    <citation type="submission" date="2016-06" db="UniProtKB">
        <authorList>
            <consortium name="WormBaseParasite"/>
        </authorList>
    </citation>
    <scope>IDENTIFICATION</scope>
</reference>
<name>A0A183JDB8_9TREM</name>
<accession>A0A183JDB8</accession>
<keyword evidence="1" id="KW-0472">Membrane</keyword>
<dbReference type="EMBL" id="UZAK01000489">
    <property type="protein sequence ID" value="VDO63169.1"/>
    <property type="molecule type" value="Genomic_DNA"/>
</dbReference>
<evidence type="ECO:0000313" key="3">
    <source>
        <dbReference type="Proteomes" id="UP000279833"/>
    </source>
</evidence>
<feature type="transmembrane region" description="Helical" evidence="1">
    <location>
        <begin position="12"/>
        <end position="29"/>
    </location>
</feature>
<dbReference type="WBParaSite" id="SCUD_0000068001-mRNA-1">
    <property type="protein sequence ID" value="SCUD_0000068001-mRNA-1"/>
    <property type="gene ID" value="SCUD_0000068001"/>
</dbReference>
<evidence type="ECO:0000313" key="2">
    <source>
        <dbReference type="EMBL" id="VDO63169.1"/>
    </source>
</evidence>
<keyword evidence="1" id="KW-1133">Transmembrane helix</keyword>
<proteinExistence type="predicted"/>
<evidence type="ECO:0000256" key="1">
    <source>
        <dbReference type="SAM" id="Phobius"/>
    </source>
</evidence>
<keyword evidence="1" id="KW-0812">Transmembrane</keyword>
<evidence type="ECO:0000313" key="4">
    <source>
        <dbReference type="WBParaSite" id="SCUD_0000068001-mRNA-1"/>
    </source>
</evidence>